<organism evidence="2 3">
    <name type="scientific">Hibiscus sabdariffa</name>
    <name type="common">roselle</name>
    <dbReference type="NCBI Taxonomy" id="183260"/>
    <lineage>
        <taxon>Eukaryota</taxon>
        <taxon>Viridiplantae</taxon>
        <taxon>Streptophyta</taxon>
        <taxon>Embryophyta</taxon>
        <taxon>Tracheophyta</taxon>
        <taxon>Spermatophyta</taxon>
        <taxon>Magnoliopsida</taxon>
        <taxon>eudicotyledons</taxon>
        <taxon>Gunneridae</taxon>
        <taxon>Pentapetalae</taxon>
        <taxon>rosids</taxon>
        <taxon>malvids</taxon>
        <taxon>Malvales</taxon>
        <taxon>Malvaceae</taxon>
        <taxon>Malvoideae</taxon>
        <taxon>Hibiscus</taxon>
    </lineage>
</organism>
<comment type="caution">
    <text evidence="2">The sequence shown here is derived from an EMBL/GenBank/DDBJ whole genome shotgun (WGS) entry which is preliminary data.</text>
</comment>
<feature type="region of interest" description="Disordered" evidence="1">
    <location>
        <begin position="18"/>
        <end position="70"/>
    </location>
</feature>
<accession>A0ABR2QPG3</accession>
<evidence type="ECO:0000256" key="1">
    <source>
        <dbReference type="SAM" id="MobiDB-lite"/>
    </source>
</evidence>
<keyword evidence="3" id="KW-1185">Reference proteome</keyword>
<evidence type="ECO:0000313" key="3">
    <source>
        <dbReference type="Proteomes" id="UP001396334"/>
    </source>
</evidence>
<name>A0ABR2QPG3_9ROSI</name>
<evidence type="ECO:0000313" key="2">
    <source>
        <dbReference type="EMBL" id="KAK9002550.1"/>
    </source>
</evidence>
<feature type="compositionally biased region" description="Basic and acidic residues" evidence="1">
    <location>
        <begin position="20"/>
        <end position="29"/>
    </location>
</feature>
<dbReference type="Proteomes" id="UP001396334">
    <property type="component" value="Unassembled WGS sequence"/>
</dbReference>
<gene>
    <name evidence="2" type="ORF">V6N11_025222</name>
</gene>
<dbReference type="EMBL" id="JBBPBN010000035">
    <property type="protein sequence ID" value="KAK9002550.1"/>
    <property type="molecule type" value="Genomic_DNA"/>
</dbReference>
<proteinExistence type="predicted"/>
<feature type="compositionally biased region" description="Polar residues" evidence="1">
    <location>
        <begin position="30"/>
        <end position="44"/>
    </location>
</feature>
<reference evidence="2 3" key="1">
    <citation type="journal article" date="2024" name="G3 (Bethesda)">
        <title>Genome assembly of Hibiscus sabdariffa L. provides insights into metabolisms of medicinal natural products.</title>
        <authorList>
            <person name="Kim T."/>
        </authorList>
    </citation>
    <scope>NUCLEOTIDE SEQUENCE [LARGE SCALE GENOMIC DNA]</scope>
    <source>
        <strain evidence="2">TK-2024</strain>
        <tissue evidence="2">Old leaves</tissue>
    </source>
</reference>
<feature type="compositionally biased region" description="Basic and acidic residues" evidence="1">
    <location>
        <begin position="61"/>
        <end position="70"/>
    </location>
</feature>
<protein>
    <submittedName>
        <fullName evidence="2">Uncharacterized protein</fullName>
    </submittedName>
</protein>
<sequence>MVDGNEEKLIWELGISSENWGKKPEKKGNNDTVLTKQEEPTYSATIEFDPTRPQPVTGPQGEKEYGVRTE</sequence>